<dbReference type="PANTHER" id="PTHR47683">
    <property type="entry name" value="PSEUDOURIDINE SYNTHASE FAMILY PROTEIN-RELATED"/>
    <property type="match status" value="1"/>
</dbReference>
<dbReference type="InterPro" id="IPR050343">
    <property type="entry name" value="RsuA_PseudoU_synthase"/>
</dbReference>
<evidence type="ECO:0000313" key="7">
    <source>
        <dbReference type="Proteomes" id="UP000034913"/>
    </source>
</evidence>
<dbReference type="Proteomes" id="UP000034913">
    <property type="component" value="Unassembled WGS sequence"/>
</dbReference>
<evidence type="ECO:0000256" key="1">
    <source>
        <dbReference type="ARBA" id="ARBA00008348"/>
    </source>
</evidence>
<dbReference type="GO" id="GO:0003723">
    <property type="term" value="F:RNA binding"/>
    <property type="evidence" value="ECO:0007669"/>
    <property type="project" value="UniProtKB-KW"/>
</dbReference>
<dbReference type="PANTHER" id="PTHR47683:SF2">
    <property type="entry name" value="RNA-BINDING S4 DOMAIN-CONTAINING PROTEIN"/>
    <property type="match status" value="1"/>
</dbReference>
<comment type="similarity">
    <text evidence="1 4">Belongs to the pseudouridine synthase RsuA family.</text>
</comment>
<dbReference type="Gene3D" id="3.30.70.1560">
    <property type="entry name" value="Alpha-L RNA-binding motif"/>
    <property type="match status" value="1"/>
</dbReference>
<evidence type="ECO:0000313" key="6">
    <source>
        <dbReference type="EMBL" id="KKW26993.1"/>
    </source>
</evidence>
<dbReference type="Gene3D" id="3.10.290.10">
    <property type="entry name" value="RNA-binding S4 domain"/>
    <property type="match status" value="1"/>
</dbReference>
<keyword evidence="2 4" id="KW-0413">Isomerase</keyword>
<comment type="caution">
    <text evidence="6">The sequence shown here is derived from an EMBL/GenBank/DDBJ whole genome shotgun (WGS) entry which is preliminary data.</text>
</comment>
<keyword evidence="3" id="KW-0694">RNA-binding</keyword>
<organism evidence="6 7">
    <name type="scientific">candidate division Kazan bacterium GW2011_GWB1_52_7</name>
    <dbReference type="NCBI Taxonomy" id="1620414"/>
    <lineage>
        <taxon>Bacteria</taxon>
        <taxon>Bacteria division Kazan-3B-28</taxon>
    </lineage>
</organism>
<dbReference type="NCBIfam" id="TIGR00093">
    <property type="entry name" value="pseudouridine synthase"/>
    <property type="match status" value="1"/>
</dbReference>
<dbReference type="CDD" id="cd00165">
    <property type="entry name" value="S4"/>
    <property type="match status" value="1"/>
</dbReference>
<gene>
    <name evidence="6" type="ORF">VF00_C0002G0320</name>
</gene>
<protein>
    <recommendedName>
        <fullName evidence="4">Pseudouridine synthase</fullName>
        <ecNumber evidence="4">5.4.99.-</ecNumber>
    </recommendedName>
</protein>
<dbReference type="CDD" id="cd02870">
    <property type="entry name" value="PseudoU_synth_RsuA_like"/>
    <property type="match status" value="1"/>
</dbReference>
<dbReference type="GO" id="GO:0000455">
    <property type="term" value="P:enzyme-directed rRNA pseudouridine synthesis"/>
    <property type="evidence" value="ECO:0007669"/>
    <property type="project" value="UniProtKB-ARBA"/>
</dbReference>
<accession>A0A0G1X746</accession>
<evidence type="ECO:0000256" key="4">
    <source>
        <dbReference type="RuleBase" id="RU003887"/>
    </source>
</evidence>
<dbReference type="Pfam" id="PF00849">
    <property type="entry name" value="PseudoU_synth_2"/>
    <property type="match status" value="1"/>
</dbReference>
<dbReference type="FunFam" id="3.10.290.10:FF:000003">
    <property type="entry name" value="Pseudouridine synthase"/>
    <property type="match status" value="1"/>
</dbReference>
<dbReference type="PROSITE" id="PS01149">
    <property type="entry name" value="PSI_RSU"/>
    <property type="match status" value="1"/>
</dbReference>
<proteinExistence type="inferred from homology"/>
<dbReference type="SUPFAM" id="SSF55120">
    <property type="entry name" value="Pseudouridine synthase"/>
    <property type="match status" value="1"/>
</dbReference>
<dbReference type="InterPro" id="IPR020103">
    <property type="entry name" value="PsdUridine_synth_cat_dom_sf"/>
</dbReference>
<sequence>MATERLHKFLARAGIASRRLAEDMIRHGRVNVNGVEATLGMSINPDIDKVTCDGKSVEQAEAVIYAFNKPVGVTSTVRDRYAAKTVAEFFPKNQRVYPAGRLDKNSSGLLLITNDGELANQLMHPRYSHEKEYVVELSGVSSDNIKKFTHRFRLDGAQTQPMRVAKIKRVMVGRWLVNLVLKEGKKRQIRRVANLLGYTVEQLARVRVGKLRLGDLRPGEWRIVKREDII</sequence>
<dbReference type="Gene3D" id="3.30.70.580">
    <property type="entry name" value="Pseudouridine synthase I, catalytic domain, N-terminal subdomain"/>
    <property type="match status" value="1"/>
</dbReference>
<dbReference type="EMBL" id="LCRB01000002">
    <property type="protein sequence ID" value="KKW26993.1"/>
    <property type="molecule type" value="Genomic_DNA"/>
</dbReference>
<dbReference type="EC" id="5.4.99.-" evidence="4"/>
<dbReference type="InterPro" id="IPR036986">
    <property type="entry name" value="S4_RNA-bd_sf"/>
</dbReference>
<dbReference type="PATRIC" id="fig|1620414.3.peg.560"/>
<dbReference type="InterPro" id="IPR006145">
    <property type="entry name" value="PsdUridine_synth_RsuA/RluA"/>
</dbReference>
<dbReference type="Pfam" id="PF01479">
    <property type="entry name" value="S4"/>
    <property type="match status" value="1"/>
</dbReference>
<dbReference type="PROSITE" id="PS50889">
    <property type="entry name" value="S4"/>
    <property type="match status" value="1"/>
</dbReference>
<dbReference type="InterPro" id="IPR018496">
    <property type="entry name" value="PsdUridine_synth_RsuA/RluB_CS"/>
</dbReference>
<evidence type="ECO:0000256" key="2">
    <source>
        <dbReference type="ARBA" id="ARBA00023235"/>
    </source>
</evidence>
<dbReference type="InterPro" id="IPR042092">
    <property type="entry name" value="PsdUridine_s_RsuA/RluB/E/F_cat"/>
</dbReference>
<dbReference type="AlphaFoldDB" id="A0A0G1X746"/>
<feature type="domain" description="RNA-binding S4" evidence="5">
    <location>
        <begin position="4"/>
        <end position="63"/>
    </location>
</feature>
<name>A0A0G1X746_UNCK3</name>
<dbReference type="GO" id="GO:0120159">
    <property type="term" value="F:rRNA pseudouridine synthase activity"/>
    <property type="evidence" value="ECO:0007669"/>
    <property type="project" value="UniProtKB-ARBA"/>
</dbReference>
<dbReference type="SMART" id="SM00363">
    <property type="entry name" value="S4"/>
    <property type="match status" value="1"/>
</dbReference>
<evidence type="ECO:0000259" key="5">
    <source>
        <dbReference type="SMART" id="SM00363"/>
    </source>
</evidence>
<evidence type="ECO:0000256" key="3">
    <source>
        <dbReference type="PROSITE-ProRule" id="PRU00182"/>
    </source>
</evidence>
<dbReference type="InterPro" id="IPR000748">
    <property type="entry name" value="PsdUridine_synth_RsuA/RluB/E/F"/>
</dbReference>
<dbReference type="InterPro" id="IPR020094">
    <property type="entry name" value="TruA/RsuA/RluB/E/F_N"/>
</dbReference>
<reference evidence="6 7" key="1">
    <citation type="journal article" date="2015" name="Nature">
        <title>rRNA introns, odd ribosomes, and small enigmatic genomes across a large radiation of phyla.</title>
        <authorList>
            <person name="Brown C.T."/>
            <person name="Hug L.A."/>
            <person name="Thomas B.C."/>
            <person name="Sharon I."/>
            <person name="Castelle C.J."/>
            <person name="Singh A."/>
            <person name="Wilkins M.J."/>
            <person name="Williams K.H."/>
            <person name="Banfield J.F."/>
        </authorList>
    </citation>
    <scope>NUCLEOTIDE SEQUENCE [LARGE SCALE GENOMIC DNA]</scope>
</reference>
<dbReference type="SUPFAM" id="SSF55174">
    <property type="entry name" value="Alpha-L RNA-binding motif"/>
    <property type="match status" value="1"/>
</dbReference>
<dbReference type="InterPro" id="IPR002942">
    <property type="entry name" value="S4_RNA-bd"/>
</dbReference>